<comment type="caution">
    <text evidence="5">The sequence shown here is derived from an EMBL/GenBank/DDBJ whole genome shotgun (WGS) entry which is preliminary data.</text>
</comment>
<reference evidence="5 6" key="2">
    <citation type="journal article" date="2017" name="Genome Biol.">
        <title>New reference genome sequences of hot pepper reveal the massive evolution of plant disease-resistance genes by retroduplication.</title>
        <authorList>
            <person name="Kim S."/>
            <person name="Park J."/>
            <person name="Yeom S.I."/>
            <person name="Kim Y.M."/>
            <person name="Seo E."/>
            <person name="Kim K.T."/>
            <person name="Kim M.S."/>
            <person name="Lee J.M."/>
            <person name="Cheong K."/>
            <person name="Shin H.S."/>
            <person name="Kim S.B."/>
            <person name="Han K."/>
            <person name="Lee J."/>
            <person name="Park M."/>
            <person name="Lee H.A."/>
            <person name="Lee H.Y."/>
            <person name="Lee Y."/>
            <person name="Oh S."/>
            <person name="Lee J.H."/>
            <person name="Choi E."/>
            <person name="Choi E."/>
            <person name="Lee S.E."/>
            <person name="Jeon J."/>
            <person name="Kim H."/>
            <person name="Choi G."/>
            <person name="Song H."/>
            <person name="Lee J."/>
            <person name="Lee S.C."/>
            <person name="Kwon J.K."/>
            <person name="Lee H.Y."/>
            <person name="Koo N."/>
            <person name="Hong Y."/>
            <person name="Kim R.W."/>
            <person name="Kang W.H."/>
            <person name="Huh J.H."/>
            <person name="Kang B.C."/>
            <person name="Yang T.J."/>
            <person name="Lee Y.H."/>
            <person name="Bennetzen J.L."/>
            <person name="Choi D."/>
        </authorList>
    </citation>
    <scope>NUCLEOTIDE SEQUENCE [LARGE SCALE GENOMIC DNA]</scope>
    <source>
        <strain evidence="6">cv. CM334</strain>
    </source>
</reference>
<dbReference type="PANTHER" id="PTHR33832">
    <property type="entry name" value="SERINE-TYPE ENDOPEPTIDASE INHIBITOR"/>
    <property type="match status" value="1"/>
</dbReference>
<organism evidence="5 6">
    <name type="scientific">Capsicum annuum</name>
    <name type="common">Capsicum pepper</name>
    <dbReference type="NCBI Taxonomy" id="4072"/>
    <lineage>
        <taxon>Eukaryota</taxon>
        <taxon>Viridiplantae</taxon>
        <taxon>Streptophyta</taxon>
        <taxon>Embryophyta</taxon>
        <taxon>Tracheophyta</taxon>
        <taxon>Spermatophyta</taxon>
        <taxon>Magnoliopsida</taxon>
        <taxon>eudicotyledons</taxon>
        <taxon>Gunneridae</taxon>
        <taxon>Pentapetalae</taxon>
        <taxon>asterids</taxon>
        <taxon>lamiids</taxon>
        <taxon>Solanales</taxon>
        <taxon>Solanaceae</taxon>
        <taxon>Solanoideae</taxon>
        <taxon>Capsiceae</taxon>
        <taxon>Capsicum</taxon>
    </lineage>
</organism>
<evidence type="ECO:0000256" key="1">
    <source>
        <dbReference type="ARBA" id="ARBA00007766"/>
    </source>
</evidence>
<dbReference type="Gene3D" id="3.30.60.30">
    <property type="match status" value="1"/>
</dbReference>
<comment type="similarity">
    <text evidence="1">Belongs to the protease inhibitor I20 (potato type II proteinase inhibitor) family.</text>
</comment>
<keyword evidence="4" id="KW-1015">Disulfide bond</keyword>
<dbReference type="Pfam" id="PF02428">
    <property type="entry name" value="Prot_inhib_II"/>
    <property type="match status" value="1"/>
</dbReference>
<sequence length="109" mass="11832">MQASSFHQGRHGLSLQGSIIRHYGYAIVDSIFFVMDLSLEGIFLLGIEVEYGNAQKMCLQVCDPEVAYMTCPSSGDEKMSDVCVNCCTAAVGCKLFRSDGSFICTGTPE</sequence>
<accession>A0A2G2ZAL9</accession>
<protein>
    <submittedName>
        <fullName evidence="5">Proteinase inhibitor PSI-1.2</fullName>
    </submittedName>
</protein>
<gene>
    <name evidence="5" type="ORF">T459_17036</name>
</gene>
<dbReference type="InterPro" id="IPR003465">
    <property type="entry name" value="Prot_inh_I20"/>
</dbReference>
<dbReference type="PANTHER" id="PTHR33832:SF29">
    <property type="entry name" value="PROTEINASE INHIBITOR TYPE-2 CEVI57"/>
    <property type="match status" value="1"/>
</dbReference>
<keyword evidence="6" id="KW-1185">Reference proteome</keyword>
<evidence type="ECO:0000256" key="4">
    <source>
        <dbReference type="ARBA" id="ARBA00023157"/>
    </source>
</evidence>
<dbReference type="GO" id="GO:0004867">
    <property type="term" value="F:serine-type endopeptidase inhibitor activity"/>
    <property type="evidence" value="ECO:0007669"/>
    <property type="project" value="UniProtKB-KW"/>
</dbReference>
<keyword evidence="2" id="KW-0646">Protease inhibitor</keyword>
<evidence type="ECO:0000313" key="6">
    <source>
        <dbReference type="Proteomes" id="UP000222542"/>
    </source>
</evidence>
<reference evidence="5 6" key="1">
    <citation type="journal article" date="2014" name="Nat. Genet.">
        <title>Genome sequence of the hot pepper provides insights into the evolution of pungency in Capsicum species.</title>
        <authorList>
            <person name="Kim S."/>
            <person name="Park M."/>
            <person name="Yeom S.I."/>
            <person name="Kim Y.M."/>
            <person name="Lee J.M."/>
            <person name="Lee H.A."/>
            <person name="Seo E."/>
            <person name="Choi J."/>
            <person name="Cheong K."/>
            <person name="Kim K.T."/>
            <person name="Jung K."/>
            <person name="Lee G.W."/>
            <person name="Oh S.K."/>
            <person name="Bae C."/>
            <person name="Kim S.B."/>
            <person name="Lee H.Y."/>
            <person name="Kim S.Y."/>
            <person name="Kim M.S."/>
            <person name="Kang B.C."/>
            <person name="Jo Y.D."/>
            <person name="Yang H.B."/>
            <person name="Jeong H.J."/>
            <person name="Kang W.H."/>
            <person name="Kwon J.K."/>
            <person name="Shin C."/>
            <person name="Lim J.Y."/>
            <person name="Park J.H."/>
            <person name="Huh J.H."/>
            <person name="Kim J.S."/>
            <person name="Kim B.D."/>
            <person name="Cohen O."/>
            <person name="Paran I."/>
            <person name="Suh M.C."/>
            <person name="Lee S.B."/>
            <person name="Kim Y.K."/>
            <person name="Shin Y."/>
            <person name="Noh S.J."/>
            <person name="Park J."/>
            <person name="Seo Y.S."/>
            <person name="Kwon S.Y."/>
            <person name="Kim H.A."/>
            <person name="Park J.M."/>
            <person name="Kim H.J."/>
            <person name="Choi S.B."/>
            <person name="Bosland P.W."/>
            <person name="Reeves G."/>
            <person name="Jo S.H."/>
            <person name="Lee B.W."/>
            <person name="Cho H.T."/>
            <person name="Choi H.S."/>
            <person name="Lee M.S."/>
            <person name="Yu Y."/>
            <person name="Do Choi Y."/>
            <person name="Park B.S."/>
            <person name="van Deynze A."/>
            <person name="Ashrafi H."/>
            <person name="Hill T."/>
            <person name="Kim W.T."/>
            <person name="Pai H.S."/>
            <person name="Ahn H.K."/>
            <person name="Yeam I."/>
            <person name="Giovannoni J.J."/>
            <person name="Rose J.K."/>
            <person name="Sorensen I."/>
            <person name="Lee S.J."/>
            <person name="Kim R.W."/>
            <person name="Choi I.Y."/>
            <person name="Choi B.S."/>
            <person name="Lim J.S."/>
            <person name="Lee Y.H."/>
            <person name="Choi D."/>
        </authorList>
    </citation>
    <scope>NUCLEOTIDE SEQUENCE [LARGE SCALE GENOMIC DNA]</scope>
    <source>
        <strain evidence="6">cv. CM334</strain>
    </source>
</reference>
<dbReference type="InterPro" id="IPR051391">
    <property type="entry name" value="Protease_inhibitor_I20"/>
</dbReference>
<dbReference type="Gramene" id="PHT78984">
    <property type="protein sequence ID" value="PHT78984"/>
    <property type="gene ID" value="T459_17036"/>
</dbReference>
<dbReference type="OMA" id="CDPEVAY"/>
<evidence type="ECO:0000256" key="2">
    <source>
        <dbReference type="ARBA" id="ARBA00022690"/>
    </source>
</evidence>
<dbReference type="SUPFAM" id="SSF100897">
    <property type="entry name" value="Plant proteinase inhibitors"/>
    <property type="match status" value="1"/>
</dbReference>
<evidence type="ECO:0000313" key="5">
    <source>
        <dbReference type="EMBL" id="PHT78984.1"/>
    </source>
</evidence>
<name>A0A2G2ZAL9_CAPAN</name>
<dbReference type="Proteomes" id="UP000222542">
    <property type="component" value="Unassembled WGS sequence"/>
</dbReference>
<keyword evidence="3" id="KW-0722">Serine protease inhibitor</keyword>
<evidence type="ECO:0000256" key="3">
    <source>
        <dbReference type="ARBA" id="ARBA00022900"/>
    </source>
</evidence>
<proteinExistence type="inferred from homology"/>
<dbReference type="AlphaFoldDB" id="A0A2G2ZAL9"/>
<dbReference type="EMBL" id="AYRZ02000006">
    <property type="protein sequence ID" value="PHT78984.1"/>
    <property type="molecule type" value="Genomic_DNA"/>
</dbReference>